<reference evidence="1 2" key="1">
    <citation type="submission" date="2018-01" db="EMBL/GenBank/DDBJ databases">
        <authorList>
            <person name="Paulsen S."/>
            <person name="Gram L.K."/>
        </authorList>
    </citation>
    <scope>NUCLEOTIDE SEQUENCE [LARGE SCALE GENOMIC DNA]</scope>
    <source>
        <strain evidence="1 2">S2599</strain>
    </source>
</reference>
<accession>A0A5S3WSB6</accession>
<reference evidence="2" key="2">
    <citation type="submission" date="2019-06" db="EMBL/GenBank/DDBJ databases">
        <title>Co-occurence of chitin degradation, pigmentation and bioactivity in marine Pseudoalteromonas.</title>
        <authorList>
            <person name="Sonnenschein E.C."/>
            <person name="Bech P.K."/>
        </authorList>
    </citation>
    <scope>NUCLEOTIDE SEQUENCE [LARGE SCALE GENOMIC DNA]</scope>
    <source>
        <strain evidence="2">S2599</strain>
    </source>
</reference>
<dbReference type="AlphaFoldDB" id="A0A5S3WSB6"/>
<dbReference type="EMBL" id="PNCJ01000057">
    <property type="protein sequence ID" value="TMP30893.1"/>
    <property type="molecule type" value="Genomic_DNA"/>
</dbReference>
<protein>
    <submittedName>
        <fullName evidence="1">Uncharacterized protein</fullName>
    </submittedName>
</protein>
<proteinExistence type="predicted"/>
<comment type="caution">
    <text evidence="1">The sequence shown here is derived from an EMBL/GenBank/DDBJ whole genome shotgun (WGS) entry which is preliminary data.</text>
</comment>
<dbReference type="Proteomes" id="UP000306719">
    <property type="component" value="Unassembled WGS sequence"/>
</dbReference>
<dbReference type="RefSeq" id="WP_138546899.1">
    <property type="nucleotide sequence ID" value="NZ_PNCJ01000057.1"/>
</dbReference>
<name>A0A5S3WSB6_9GAMM</name>
<dbReference type="OrthoDB" id="6312774at2"/>
<evidence type="ECO:0000313" key="1">
    <source>
        <dbReference type="EMBL" id="TMP30893.1"/>
    </source>
</evidence>
<evidence type="ECO:0000313" key="2">
    <source>
        <dbReference type="Proteomes" id="UP000306719"/>
    </source>
</evidence>
<gene>
    <name evidence="1" type="ORF">CWB98_23060</name>
</gene>
<sequence>MLNITIPILAAGALTGQLTLQEPSSEFYYSRDTVTVLAAPRVTNGAWVDKGAVLLTIQPEDGDESHSLVSKSDGYLDYVSDKLSPGYQVTAGEMLFIIRSARILAKHELAGQISGQEINQQQTVWLCDQAKAWSLRVDEVTQSSLLVSTHVRDGDYEALKSISHKPQLSLYKERHTCLADSLKLASDTHSVD</sequence>
<organism evidence="1 2">
    <name type="scientific">Pseudoalteromonas rubra</name>
    <dbReference type="NCBI Taxonomy" id="43658"/>
    <lineage>
        <taxon>Bacteria</taxon>
        <taxon>Pseudomonadati</taxon>
        <taxon>Pseudomonadota</taxon>
        <taxon>Gammaproteobacteria</taxon>
        <taxon>Alteromonadales</taxon>
        <taxon>Pseudoalteromonadaceae</taxon>
        <taxon>Pseudoalteromonas</taxon>
    </lineage>
</organism>